<evidence type="ECO:0000313" key="3">
    <source>
        <dbReference type="Proteomes" id="UP000198287"/>
    </source>
</evidence>
<dbReference type="SUPFAM" id="SSF47616">
    <property type="entry name" value="GST C-terminal domain-like"/>
    <property type="match status" value="1"/>
</dbReference>
<feature type="region of interest" description="Disordered" evidence="1">
    <location>
        <begin position="1"/>
        <end position="97"/>
    </location>
</feature>
<accession>A0A226ETN6</accession>
<feature type="compositionally biased region" description="Polar residues" evidence="1">
    <location>
        <begin position="1"/>
        <end position="12"/>
    </location>
</feature>
<evidence type="ECO:0000256" key="1">
    <source>
        <dbReference type="SAM" id="MobiDB-lite"/>
    </source>
</evidence>
<proteinExistence type="predicted"/>
<comment type="caution">
    <text evidence="2">The sequence shown here is derived from an EMBL/GenBank/DDBJ whole genome shotgun (WGS) entry which is preliminary data.</text>
</comment>
<organism evidence="2 3">
    <name type="scientific">Folsomia candida</name>
    <name type="common">Springtail</name>
    <dbReference type="NCBI Taxonomy" id="158441"/>
    <lineage>
        <taxon>Eukaryota</taxon>
        <taxon>Metazoa</taxon>
        <taxon>Ecdysozoa</taxon>
        <taxon>Arthropoda</taxon>
        <taxon>Hexapoda</taxon>
        <taxon>Collembola</taxon>
        <taxon>Entomobryomorpha</taxon>
        <taxon>Isotomoidea</taxon>
        <taxon>Isotomidae</taxon>
        <taxon>Proisotominae</taxon>
        <taxon>Folsomia</taxon>
    </lineage>
</organism>
<feature type="compositionally biased region" description="Polar residues" evidence="1">
    <location>
        <begin position="68"/>
        <end position="78"/>
    </location>
</feature>
<sequence>MKKSTTNANLTLSPPPEKNRPSVKPSKKALRPPPNTHPVSQSVSKTTPSTNGVTPNLRPHQVKVVVDTASTPLLTRPSTARRKPPPSPNPTNSSIEVVEEQNFPVPLLHEKPVQKSLTAGANDLSTKSSRGLTTHSYPTNRSGQTPLFSPLNTKTLPLTFPPVRLPVSHTPELMDLTMPSISRSSSHAPITKIQDKKSMVVLNPPPQSLGNVRNASRNYNPAWAKASKKDKTLFSIEEPRLKKKTPTLKFVTPQEALAKERTELDMVAVLDACRSYDETPIWLCFRLWDYSENLQQLKKFVNLGNVECRGDEIADMKKLFDFHDMSSCLDCFMLDEECNMRNVGYIIDDDVLISFNNILPYMTQYFVELKDRFYGKCPAQNALIRQWINYCVRNVRGRRVSEYMWDEMDHHLGENGFFGGTYRTMADTLMYVSLYNRMVSTGR</sequence>
<feature type="region of interest" description="Disordered" evidence="1">
    <location>
        <begin position="119"/>
        <end position="150"/>
    </location>
</feature>
<dbReference type="AlphaFoldDB" id="A0A226ETN6"/>
<dbReference type="EMBL" id="LNIX01000002">
    <property type="protein sequence ID" value="OXA60889.1"/>
    <property type="molecule type" value="Genomic_DNA"/>
</dbReference>
<dbReference type="Gene3D" id="1.20.1050.130">
    <property type="match status" value="1"/>
</dbReference>
<dbReference type="InterPro" id="IPR036282">
    <property type="entry name" value="Glutathione-S-Trfase_C_sf"/>
</dbReference>
<dbReference type="Proteomes" id="UP000198287">
    <property type="component" value="Unassembled WGS sequence"/>
</dbReference>
<keyword evidence="3" id="KW-1185">Reference proteome</keyword>
<feature type="compositionally biased region" description="Polar residues" evidence="1">
    <location>
        <begin position="37"/>
        <end position="54"/>
    </location>
</feature>
<protein>
    <submittedName>
        <fullName evidence="2">Uncharacterized protein</fullName>
    </submittedName>
</protein>
<evidence type="ECO:0000313" key="2">
    <source>
        <dbReference type="EMBL" id="OXA60889.1"/>
    </source>
</evidence>
<gene>
    <name evidence="2" type="ORF">Fcan01_04242</name>
</gene>
<name>A0A226ETN6_FOLCA</name>
<dbReference type="OrthoDB" id="19141at2759"/>
<reference evidence="2 3" key="1">
    <citation type="submission" date="2015-12" db="EMBL/GenBank/DDBJ databases">
        <title>The genome of Folsomia candida.</title>
        <authorList>
            <person name="Faddeeva A."/>
            <person name="Derks M.F."/>
            <person name="Anvar Y."/>
            <person name="Smit S."/>
            <person name="Van Straalen N."/>
            <person name="Roelofs D."/>
        </authorList>
    </citation>
    <scope>NUCLEOTIDE SEQUENCE [LARGE SCALE GENOMIC DNA]</scope>
    <source>
        <strain evidence="2 3">VU population</strain>
        <tissue evidence="2">Whole body</tissue>
    </source>
</reference>